<evidence type="ECO:0000256" key="1">
    <source>
        <dbReference type="SAM" id="Coils"/>
    </source>
</evidence>
<reference evidence="2" key="1">
    <citation type="submission" date="2016-10" db="EMBL/GenBank/DDBJ databases">
        <authorList>
            <person name="Benchimol M."/>
            <person name="Almeida L.G."/>
            <person name="Vasconcelos A.T."/>
            <person name="Perreira-Neves A."/>
            <person name="Rosa I.A."/>
            <person name="Tasca T."/>
            <person name="Bogo M.R."/>
            <person name="de Souza W."/>
        </authorList>
    </citation>
    <scope>NUCLEOTIDE SEQUENCE [LARGE SCALE GENOMIC DNA]</scope>
    <source>
        <strain evidence="2">K</strain>
    </source>
</reference>
<proteinExistence type="predicted"/>
<organism evidence="2 3">
    <name type="scientific">Tritrichomonas foetus</name>
    <dbReference type="NCBI Taxonomy" id="1144522"/>
    <lineage>
        <taxon>Eukaryota</taxon>
        <taxon>Metamonada</taxon>
        <taxon>Parabasalia</taxon>
        <taxon>Tritrichomonadida</taxon>
        <taxon>Tritrichomonadidae</taxon>
        <taxon>Tritrichomonas</taxon>
    </lineage>
</organism>
<dbReference type="SUPFAM" id="SSF57997">
    <property type="entry name" value="Tropomyosin"/>
    <property type="match status" value="1"/>
</dbReference>
<feature type="coiled-coil region" evidence="1">
    <location>
        <begin position="41"/>
        <end position="93"/>
    </location>
</feature>
<accession>A0A1J4K7S5</accession>
<dbReference type="Proteomes" id="UP000179807">
    <property type="component" value="Unassembled WGS sequence"/>
</dbReference>
<dbReference type="OrthoDB" id="10680246at2759"/>
<evidence type="ECO:0000313" key="3">
    <source>
        <dbReference type="Proteomes" id="UP000179807"/>
    </source>
</evidence>
<dbReference type="VEuPathDB" id="TrichDB:TRFO_24893"/>
<keyword evidence="1" id="KW-0175">Coiled coil</keyword>
<gene>
    <name evidence="2" type="ORF">TRFO_24893</name>
</gene>
<evidence type="ECO:0000313" key="2">
    <source>
        <dbReference type="EMBL" id="OHT06936.1"/>
    </source>
</evidence>
<dbReference type="GeneID" id="94838709"/>
<dbReference type="EMBL" id="MLAK01000710">
    <property type="protein sequence ID" value="OHT06936.1"/>
    <property type="molecule type" value="Genomic_DNA"/>
</dbReference>
<dbReference type="RefSeq" id="XP_068360072.1">
    <property type="nucleotide sequence ID" value="XM_068504005.1"/>
</dbReference>
<sequence length="746" mass="86429">MSFFSANQFQDENEIQWDDRCHVIKLLQEQVKNLMIYKTDFEQMKKRAEMAEQLLEMRESEVKLKFDEIEETFKTLEDENNRLKMQLAKEMKRTLPEICLPENNDSQKAKENKWKLKYKALARITNGTERNDEVNIDSSSSLLKTQLEELKCENEEKSKNIRKLSEELQKASSEAKQAKEAVAKSLKHIAKLEAENNSMKQEKSKLIESKRQKAALLNHSRVQQEKTNIAHKKIETHAKDELEEQKKKYINQQSEIIRISNLLDNETKAKKAAERKIVKMKKSHDAIAHKLQEQLQSLQSNNRKLQNEINETKNGKEKIVVELDHVKNEKDELEAQLVKAEKIRKRKEKLESTVVEMQKTIEHLQSSISSVESDSSAKVEELKNLMIKHWGGTALAFDWTDCLGCIEEKFSLVNAQEKMISTMQAKLSKLKKHNKKIHSDLMQNMETLSQIQSVSNPSELYSDDTRNDPQIMVKEPNDPYKNFNLFRHALVRRMNKFYFENVSEIERLHKVITELQEQKDTPNSKSQTTKDNADDVNQEEGIYVSFRSIILLTVITKRWVLFKKEDPVDKSAILDYAPSKSRNAPSKLATLTQKVQIIINKYRQVAAQTGILTKANQELTQKLQSAESEARKCQALSEQHSQHAEDIQQENEDLKHHIDDLSHELSVTQASLKERTRELLALEREIMKTKKKVVIVKDSIPLTPQYTKAASRINEDMTPNGNFLTEAIRGGLVKMQTKILRGDEMI</sequence>
<dbReference type="AlphaFoldDB" id="A0A1J4K7S5"/>
<protein>
    <submittedName>
        <fullName evidence="2">Uncharacterized protein</fullName>
    </submittedName>
</protein>
<comment type="caution">
    <text evidence="2">The sequence shown here is derived from an EMBL/GenBank/DDBJ whole genome shotgun (WGS) entry which is preliminary data.</text>
</comment>
<feature type="coiled-coil region" evidence="1">
    <location>
        <begin position="140"/>
        <end position="367"/>
    </location>
</feature>
<name>A0A1J4K7S5_9EUKA</name>
<keyword evidence="3" id="KW-1185">Reference proteome</keyword>
<feature type="coiled-coil region" evidence="1">
    <location>
        <begin position="616"/>
        <end position="692"/>
    </location>
</feature>